<dbReference type="Pfam" id="PF00400">
    <property type="entry name" value="WD40"/>
    <property type="match status" value="5"/>
</dbReference>
<evidence type="ECO:0000256" key="2">
    <source>
        <dbReference type="SAM" id="MobiDB-lite"/>
    </source>
</evidence>
<reference evidence="3" key="1">
    <citation type="submission" date="2023-07" db="EMBL/GenBank/DDBJ databases">
        <title>draft genome sequence of fig (Ficus carica).</title>
        <authorList>
            <person name="Takahashi T."/>
            <person name="Nishimura K."/>
        </authorList>
    </citation>
    <scope>NUCLEOTIDE SEQUENCE</scope>
</reference>
<dbReference type="EMBL" id="BTGU01000013">
    <property type="protein sequence ID" value="GMN41694.1"/>
    <property type="molecule type" value="Genomic_DNA"/>
</dbReference>
<feature type="repeat" description="WD" evidence="1">
    <location>
        <begin position="211"/>
        <end position="252"/>
    </location>
</feature>
<feature type="region of interest" description="Disordered" evidence="2">
    <location>
        <begin position="15"/>
        <end position="64"/>
    </location>
</feature>
<dbReference type="PROSITE" id="PS50082">
    <property type="entry name" value="WD_REPEATS_2"/>
    <property type="match status" value="5"/>
</dbReference>
<sequence length="501" mass="54508">MGILPCRLPCHIESSHKEKSDKSHSNHHNQLYSESSLSSQPSLPSVPSLQLHQQQKQQQNASKTGHQYDAVATLKSHSSYISSLVLAGKFLYSASSDGAIRLWARDHYNSNSSTSTSLATSYQSVNNSVVVTTDTAVKSIVVCGDKLFTAHQDHKIRAWKIENDNTNNNKNDNNSVSYKCIATLPTFNDRFGRLFSAKNYVTVRRHKKRTWVHHNDAVSALAVSDDGSLLYSASWDRTFKVWRASDFKCLESVHNAHDDAVNAIAVSRDGHVYTGSADRRIKAWLKPPGQKRHSLVATLEKHRSAVNALAVSGDGKVLYSGACDRSVLVWERSDRGNMEVVGAVRGHSKAILCLAVVADLVCSGSADCSVRVWRRSGIAKSYACLAVLEGHTRPVKCLTLAVNGGGGSSENGGSDSGSSYLVYSGGLDCEIKSSEGPMMRTSYRKIPRFSRIWALGRPSRVGFLEHPGGVPPVPLGVALVRAGGGGWRCDVVQQWVGEVCC</sequence>
<dbReference type="Gene3D" id="2.130.10.10">
    <property type="entry name" value="YVTN repeat-like/Quinoprotein amine dehydrogenase"/>
    <property type="match status" value="3"/>
</dbReference>
<feature type="compositionally biased region" description="Basic and acidic residues" evidence="2">
    <location>
        <begin position="15"/>
        <end position="24"/>
    </location>
</feature>
<dbReference type="SUPFAM" id="SSF50978">
    <property type="entry name" value="WD40 repeat-like"/>
    <property type="match status" value="1"/>
</dbReference>
<keyword evidence="1" id="KW-0853">WD repeat</keyword>
<dbReference type="CDD" id="cd00200">
    <property type="entry name" value="WD40"/>
    <property type="match status" value="1"/>
</dbReference>
<dbReference type="InterPro" id="IPR045182">
    <property type="entry name" value="JINGUBANG-like"/>
</dbReference>
<dbReference type="FunFam" id="2.130.10.10:FF:000775">
    <property type="entry name" value="BnaA09g28200D protein"/>
    <property type="match status" value="1"/>
</dbReference>
<feature type="repeat" description="WD" evidence="1">
    <location>
        <begin position="74"/>
        <end position="103"/>
    </location>
</feature>
<dbReference type="PROSITE" id="PS50294">
    <property type="entry name" value="WD_REPEATS_REGION"/>
    <property type="match status" value="3"/>
</dbReference>
<protein>
    <submittedName>
        <fullName evidence="3">Uncharacterized protein</fullName>
    </submittedName>
</protein>
<comment type="caution">
    <text evidence="3">The sequence shown here is derived from an EMBL/GenBank/DDBJ whole genome shotgun (WGS) entry which is preliminary data.</text>
</comment>
<dbReference type="InterPro" id="IPR015943">
    <property type="entry name" value="WD40/YVTN_repeat-like_dom_sf"/>
</dbReference>
<dbReference type="PANTHER" id="PTHR22844:SF387">
    <property type="entry name" value="F3I6.5 PROTEIN"/>
    <property type="match status" value="1"/>
</dbReference>
<name>A0AA88DHS5_FICCA</name>
<evidence type="ECO:0000256" key="1">
    <source>
        <dbReference type="PROSITE-ProRule" id="PRU00221"/>
    </source>
</evidence>
<feature type="repeat" description="WD" evidence="1">
    <location>
        <begin position="299"/>
        <end position="331"/>
    </location>
</feature>
<proteinExistence type="predicted"/>
<dbReference type="InterPro" id="IPR036322">
    <property type="entry name" value="WD40_repeat_dom_sf"/>
</dbReference>
<evidence type="ECO:0000313" key="3">
    <source>
        <dbReference type="EMBL" id="GMN41694.1"/>
    </source>
</evidence>
<dbReference type="PANTHER" id="PTHR22844">
    <property type="entry name" value="F-BOX AND WD40 DOMAIN PROTEIN"/>
    <property type="match status" value="1"/>
</dbReference>
<feature type="compositionally biased region" description="Low complexity" evidence="2">
    <location>
        <begin position="28"/>
        <end position="59"/>
    </location>
</feature>
<gene>
    <name evidence="3" type="ORF">TIFTF001_010924</name>
</gene>
<evidence type="ECO:0000313" key="4">
    <source>
        <dbReference type="Proteomes" id="UP001187192"/>
    </source>
</evidence>
<dbReference type="Proteomes" id="UP001187192">
    <property type="component" value="Unassembled WGS sequence"/>
</dbReference>
<organism evidence="3 4">
    <name type="scientific">Ficus carica</name>
    <name type="common">Common fig</name>
    <dbReference type="NCBI Taxonomy" id="3494"/>
    <lineage>
        <taxon>Eukaryota</taxon>
        <taxon>Viridiplantae</taxon>
        <taxon>Streptophyta</taxon>
        <taxon>Embryophyta</taxon>
        <taxon>Tracheophyta</taxon>
        <taxon>Spermatophyta</taxon>
        <taxon>Magnoliopsida</taxon>
        <taxon>eudicotyledons</taxon>
        <taxon>Gunneridae</taxon>
        <taxon>Pentapetalae</taxon>
        <taxon>rosids</taxon>
        <taxon>fabids</taxon>
        <taxon>Rosales</taxon>
        <taxon>Moraceae</taxon>
        <taxon>Ficeae</taxon>
        <taxon>Ficus</taxon>
    </lineage>
</organism>
<dbReference type="AlphaFoldDB" id="A0AA88DHS5"/>
<keyword evidence="4" id="KW-1185">Reference proteome</keyword>
<dbReference type="SMART" id="SM00320">
    <property type="entry name" value="WD40"/>
    <property type="match status" value="7"/>
</dbReference>
<feature type="repeat" description="WD" evidence="1">
    <location>
        <begin position="254"/>
        <end position="284"/>
    </location>
</feature>
<feature type="repeat" description="WD" evidence="1">
    <location>
        <begin position="344"/>
        <end position="373"/>
    </location>
</feature>
<accession>A0AA88DHS5</accession>
<dbReference type="InterPro" id="IPR001680">
    <property type="entry name" value="WD40_rpt"/>
</dbReference>